<dbReference type="InterPro" id="IPR051604">
    <property type="entry name" value="Ergot_Alk_Oxidoreductase"/>
</dbReference>
<organism evidence="2 3">
    <name type="scientific">Kitasatospora misakiensis</name>
    <dbReference type="NCBI Taxonomy" id="67330"/>
    <lineage>
        <taxon>Bacteria</taxon>
        <taxon>Bacillati</taxon>
        <taxon>Actinomycetota</taxon>
        <taxon>Actinomycetes</taxon>
        <taxon>Kitasatosporales</taxon>
        <taxon>Streptomycetaceae</taxon>
        <taxon>Kitasatospora</taxon>
    </lineage>
</organism>
<dbReference type="RefSeq" id="WP_380228267.1">
    <property type="nucleotide sequence ID" value="NZ_JBHSOF010000042.1"/>
</dbReference>
<reference evidence="3" key="1">
    <citation type="journal article" date="2019" name="Int. J. Syst. Evol. Microbiol.">
        <title>The Global Catalogue of Microorganisms (GCM) 10K type strain sequencing project: providing services to taxonomists for standard genome sequencing and annotation.</title>
        <authorList>
            <consortium name="The Broad Institute Genomics Platform"/>
            <consortium name="The Broad Institute Genome Sequencing Center for Infectious Disease"/>
            <person name="Wu L."/>
            <person name="Ma J."/>
        </authorList>
    </citation>
    <scope>NUCLEOTIDE SEQUENCE [LARGE SCALE GENOMIC DNA]</scope>
    <source>
        <strain evidence="3">CGMCC 4.1437</strain>
    </source>
</reference>
<dbReference type="Pfam" id="PF13460">
    <property type="entry name" value="NAD_binding_10"/>
    <property type="match status" value="1"/>
</dbReference>
<dbReference type="SUPFAM" id="SSF51735">
    <property type="entry name" value="NAD(P)-binding Rossmann-fold domains"/>
    <property type="match status" value="1"/>
</dbReference>
<dbReference type="PANTHER" id="PTHR43162:SF1">
    <property type="entry name" value="PRESTALK A DIFFERENTIATION PROTEIN A"/>
    <property type="match status" value="1"/>
</dbReference>
<keyword evidence="3" id="KW-1185">Reference proteome</keyword>
<sequence length="292" mass="30454">MNTTTLVTGARGKVGRGVVARLHAAGHAVRAASARPAELAVPDGVEAVELALDRPETFDAALRGVRRVFLYPQPAGIDAFVKAAEAAGVEHVVLLSSSSVLGPDAENDPLASHSLQVERALAGSGLTCTLLRPDAFTSNSLGWAYAIGRGLPIQLAHPDAHIAPIHPEDIADIAAEALTGSSLTGTSLTGTSLTGTAPLLTGPESLTFREQLAVLADALGREIPVERITRAEAEEQMGRHMPAPMVTSLLNLWAAADHGPATVHDTTQTLLGRPARTYRQWAGENTAAFTRG</sequence>
<evidence type="ECO:0000313" key="2">
    <source>
        <dbReference type="EMBL" id="MFC5666573.1"/>
    </source>
</evidence>
<dbReference type="InterPro" id="IPR016040">
    <property type="entry name" value="NAD(P)-bd_dom"/>
</dbReference>
<dbReference type="PANTHER" id="PTHR43162">
    <property type="match status" value="1"/>
</dbReference>
<dbReference type="InterPro" id="IPR036291">
    <property type="entry name" value="NAD(P)-bd_dom_sf"/>
</dbReference>
<gene>
    <name evidence="2" type="ORF">ACFP3U_26840</name>
</gene>
<name>A0ABW0XA00_9ACTN</name>
<evidence type="ECO:0000259" key="1">
    <source>
        <dbReference type="Pfam" id="PF13460"/>
    </source>
</evidence>
<accession>A0ABW0XA00</accession>
<evidence type="ECO:0000313" key="3">
    <source>
        <dbReference type="Proteomes" id="UP001595975"/>
    </source>
</evidence>
<dbReference type="Proteomes" id="UP001595975">
    <property type="component" value="Unassembled WGS sequence"/>
</dbReference>
<feature type="domain" description="NAD(P)-binding" evidence="1">
    <location>
        <begin position="9"/>
        <end position="179"/>
    </location>
</feature>
<dbReference type="EMBL" id="JBHSOF010000042">
    <property type="protein sequence ID" value="MFC5666573.1"/>
    <property type="molecule type" value="Genomic_DNA"/>
</dbReference>
<proteinExistence type="predicted"/>
<protein>
    <submittedName>
        <fullName evidence="2">NAD(P)H-binding protein</fullName>
    </submittedName>
</protein>
<comment type="caution">
    <text evidence="2">The sequence shown here is derived from an EMBL/GenBank/DDBJ whole genome shotgun (WGS) entry which is preliminary data.</text>
</comment>
<dbReference type="Gene3D" id="3.40.50.720">
    <property type="entry name" value="NAD(P)-binding Rossmann-like Domain"/>
    <property type="match status" value="1"/>
</dbReference>